<dbReference type="InterPro" id="IPR025496">
    <property type="entry name" value="DUF4387"/>
</dbReference>
<dbReference type="Pfam" id="PF14330">
    <property type="entry name" value="DUF4387"/>
    <property type="match status" value="1"/>
</dbReference>
<gene>
    <name evidence="2" type="ORF">Q5716_12720</name>
</gene>
<name>A0ABT9BPY7_9MICO</name>
<protein>
    <submittedName>
        <fullName evidence="2">DUF4387 domain-containing protein</fullName>
    </submittedName>
</protein>
<sequence>MASQTLDEIADLVRAKNAGPFWITLDVFLPTDEAYERVRASDVTDPRVIAELYRTTPEKVRVFPMPALKAIKISFPRPVTQGSFADRDMHSGQQHVLLAALSIP</sequence>
<evidence type="ECO:0000313" key="3">
    <source>
        <dbReference type="Proteomes" id="UP001241072"/>
    </source>
</evidence>
<organism evidence="2 3">
    <name type="scientific">Antiquaquibacter soli</name>
    <dbReference type="NCBI Taxonomy" id="3064523"/>
    <lineage>
        <taxon>Bacteria</taxon>
        <taxon>Bacillati</taxon>
        <taxon>Actinomycetota</taxon>
        <taxon>Actinomycetes</taxon>
        <taxon>Micrococcales</taxon>
        <taxon>Microbacteriaceae</taxon>
        <taxon>Antiquaquibacter</taxon>
    </lineage>
</organism>
<dbReference type="RefSeq" id="WP_305003523.1">
    <property type="nucleotide sequence ID" value="NZ_JAUQUB010000003.1"/>
</dbReference>
<evidence type="ECO:0000259" key="1">
    <source>
        <dbReference type="Pfam" id="PF14330"/>
    </source>
</evidence>
<dbReference type="Proteomes" id="UP001241072">
    <property type="component" value="Unassembled WGS sequence"/>
</dbReference>
<accession>A0ABT9BPY7</accession>
<proteinExistence type="predicted"/>
<feature type="domain" description="DUF4387" evidence="1">
    <location>
        <begin position="6"/>
        <end position="100"/>
    </location>
</feature>
<comment type="caution">
    <text evidence="2">The sequence shown here is derived from an EMBL/GenBank/DDBJ whole genome shotgun (WGS) entry which is preliminary data.</text>
</comment>
<reference evidence="2 3" key="1">
    <citation type="submission" date="2023-07" db="EMBL/GenBank/DDBJ databases">
        <title>Protaetiibacter sp. nov WY-16 isolated from soil.</title>
        <authorList>
            <person name="Liu B."/>
            <person name="Wan Y."/>
        </authorList>
    </citation>
    <scope>NUCLEOTIDE SEQUENCE [LARGE SCALE GENOMIC DNA]</scope>
    <source>
        <strain evidence="2 3">WY-16</strain>
    </source>
</reference>
<dbReference type="EMBL" id="JAUQUB010000003">
    <property type="protein sequence ID" value="MDO7883093.1"/>
    <property type="molecule type" value="Genomic_DNA"/>
</dbReference>
<keyword evidence="3" id="KW-1185">Reference proteome</keyword>
<evidence type="ECO:0000313" key="2">
    <source>
        <dbReference type="EMBL" id="MDO7883093.1"/>
    </source>
</evidence>